<keyword evidence="1" id="KW-1133">Transmembrane helix</keyword>
<feature type="transmembrane region" description="Helical" evidence="1">
    <location>
        <begin position="226"/>
        <end position="249"/>
    </location>
</feature>
<feature type="transmembrane region" description="Helical" evidence="1">
    <location>
        <begin position="148"/>
        <end position="178"/>
    </location>
</feature>
<sequence length="285" mass="30206">MTTQAHTSQLSATRGGINWQRVTAVMRKDWLEVARNKQVIASLVAVPLVFAVLLPAAIILLGGSGILTSTIAGLQGFLDNLPAGVAPSSYTPDQTIVYAVIVYFLAPFFLVIPVMTASITASSSLVGEKERRTIEGLLYTPLSNRELVLAKVLGSMIPAVVLTWLAFVIYTVIVGVLGAPMMGGIFFPTWTWAVLIVLLVPLVGFLATSLIVAVSGRSTTMQGAQGTAMFVVFPILALVIGQATGLMLFNVTVALIAAAILAIADVLAFLLVVAKFQREHIVTKL</sequence>
<feature type="transmembrane region" description="Helical" evidence="1">
    <location>
        <begin position="39"/>
        <end position="61"/>
    </location>
</feature>
<name>A0A4R6RWM1_9MICO</name>
<dbReference type="Proteomes" id="UP000295601">
    <property type="component" value="Unassembled WGS sequence"/>
</dbReference>
<accession>A0A4R6RWM1</accession>
<dbReference type="EMBL" id="SNYA01000005">
    <property type="protein sequence ID" value="TDP91353.1"/>
    <property type="molecule type" value="Genomic_DNA"/>
</dbReference>
<dbReference type="OrthoDB" id="157137at2"/>
<evidence type="ECO:0000313" key="3">
    <source>
        <dbReference type="Proteomes" id="UP000295601"/>
    </source>
</evidence>
<keyword evidence="1" id="KW-0812">Transmembrane</keyword>
<dbReference type="PANTHER" id="PTHR43471">
    <property type="entry name" value="ABC TRANSPORTER PERMEASE"/>
    <property type="match status" value="1"/>
</dbReference>
<keyword evidence="1" id="KW-0472">Membrane</keyword>
<evidence type="ECO:0000256" key="1">
    <source>
        <dbReference type="SAM" id="Phobius"/>
    </source>
</evidence>
<feature type="transmembrane region" description="Helical" evidence="1">
    <location>
        <begin position="96"/>
        <end position="127"/>
    </location>
</feature>
<evidence type="ECO:0000313" key="2">
    <source>
        <dbReference type="EMBL" id="TDP91353.1"/>
    </source>
</evidence>
<dbReference type="GO" id="GO:0005886">
    <property type="term" value="C:plasma membrane"/>
    <property type="evidence" value="ECO:0007669"/>
    <property type="project" value="UniProtKB-SubCell"/>
</dbReference>
<feature type="transmembrane region" description="Helical" evidence="1">
    <location>
        <begin position="255"/>
        <end position="274"/>
    </location>
</feature>
<dbReference type="AlphaFoldDB" id="A0A4R6RWM1"/>
<dbReference type="Pfam" id="PF12679">
    <property type="entry name" value="ABC2_membrane_2"/>
    <property type="match status" value="1"/>
</dbReference>
<dbReference type="RefSeq" id="WP_133616871.1">
    <property type="nucleotide sequence ID" value="NZ_SNYA01000005.1"/>
</dbReference>
<gene>
    <name evidence="2" type="ORF">EDF62_1968</name>
</gene>
<comment type="caution">
    <text evidence="2">The sequence shown here is derived from an EMBL/GenBank/DDBJ whole genome shotgun (WGS) entry which is preliminary data.</text>
</comment>
<organism evidence="2 3">
    <name type="scientific">Leucobacter luti</name>
    <dbReference type="NCBI Taxonomy" id="340320"/>
    <lineage>
        <taxon>Bacteria</taxon>
        <taxon>Bacillati</taxon>
        <taxon>Actinomycetota</taxon>
        <taxon>Actinomycetes</taxon>
        <taxon>Micrococcales</taxon>
        <taxon>Microbacteriaceae</taxon>
        <taxon>Leucobacter</taxon>
    </lineage>
</organism>
<feature type="transmembrane region" description="Helical" evidence="1">
    <location>
        <begin position="190"/>
        <end position="214"/>
    </location>
</feature>
<dbReference type="PANTHER" id="PTHR43471:SF1">
    <property type="entry name" value="ABC TRANSPORTER PERMEASE PROTEIN NOSY-RELATED"/>
    <property type="match status" value="1"/>
</dbReference>
<dbReference type="GO" id="GO:0140359">
    <property type="term" value="F:ABC-type transporter activity"/>
    <property type="evidence" value="ECO:0007669"/>
    <property type="project" value="InterPro"/>
</dbReference>
<protein>
    <submittedName>
        <fullName evidence="2">ABC-2 family transporter</fullName>
    </submittedName>
</protein>
<reference evidence="2 3" key="1">
    <citation type="submission" date="2019-03" db="EMBL/GenBank/DDBJ databases">
        <title>Genomic analyses of the natural microbiome of Caenorhabditis elegans.</title>
        <authorList>
            <person name="Samuel B."/>
        </authorList>
    </citation>
    <scope>NUCLEOTIDE SEQUENCE [LARGE SCALE GENOMIC DNA]</scope>
    <source>
        <strain evidence="2 3">JUb18</strain>
    </source>
</reference>
<keyword evidence="3" id="KW-1185">Reference proteome</keyword>
<proteinExistence type="predicted"/>